<dbReference type="NCBIfam" id="TIGR01563">
    <property type="entry name" value="gp16_SPP1"/>
    <property type="match status" value="1"/>
</dbReference>
<evidence type="ECO:0008006" key="3">
    <source>
        <dbReference type="Google" id="ProtNLM"/>
    </source>
</evidence>
<dbReference type="Gene3D" id="2.40.10.270">
    <property type="entry name" value="Bacteriophage SPP1 head-tail adaptor protein"/>
    <property type="match status" value="1"/>
</dbReference>
<dbReference type="PATRIC" id="fig|1360.109.peg.1402"/>
<dbReference type="RefSeq" id="WP_058224515.1">
    <property type="nucleotide sequence ID" value="NZ_LKLS01000011.1"/>
</dbReference>
<organism evidence="1 2">
    <name type="scientific">Lactococcus lactis subsp. lactis</name>
    <name type="common">Streptococcus lactis</name>
    <dbReference type="NCBI Taxonomy" id="1360"/>
    <lineage>
        <taxon>Bacteria</taxon>
        <taxon>Bacillati</taxon>
        <taxon>Bacillota</taxon>
        <taxon>Bacilli</taxon>
        <taxon>Lactobacillales</taxon>
        <taxon>Streptococcaceae</taxon>
        <taxon>Lactococcus</taxon>
    </lineage>
</organism>
<dbReference type="Pfam" id="PF05521">
    <property type="entry name" value="Phage_HCP"/>
    <property type="match status" value="1"/>
</dbReference>
<dbReference type="Proteomes" id="UP000053612">
    <property type="component" value="Unassembled WGS sequence"/>
</dbReference>
<proteinExistence type="predicted"/>
<dbReference type="InterPro" id="IPR008767">
    <property type="entry name" value="Phage_SPP1_head-tail_adaptor"/>
</dbReference>
<accession>A0A0V8E9R8</accession>
<sequence length="109" mass="12134">MYAPHSFIIQKFESDGDGIGGVVKTWKDFTTVKGYLDLVNGTNQATLQNAIVEESTHILIIPKYISGITDKMRVIDEEGKVYSITYPDNPMGLNHHNEIYLVFGGKNGN</sequence>
<dbReference type="InterPro" id="IPR038666">
    <property type="entry name" value="SSP1_head-tail_sf"/>
</dbReference>
<name>A0A0V8E9R8_LACLL</name>
<reference evidence="2" key="1">
    <citation type="submission" date="2015-10" db="EMBL/GenBank/DDBJ databases">
        <title>Draft Genome Sequences of 11 Lactococcus lactis subspecies cremoris strains.</title>
        <authorList>
            <person name="Wels M."/>
            <person name="Backus L."/>
            <person name="Boekhorst J."/>
            <person name="Dijkstra A."/>
            <person name="Beerthuizen M."/>
            <person name="Kelly W."/>
            <person name="Siezen R."/>
            <person name="Bachmann H."/>
            <person name="Van Hijum S."/>
        </authorList>
    </citation>
    <scope>NUCLEOTIDE SEQUENCE [LARGE SCALE GENOMIC DNA]</scope>
    <source>
        <strain evidence="2">LMG9449</strain>
    </source>
</reference>
<comment type="caution">
    <text evidence="1">The sequence shown here is derived from an EMBL/GenBank/DDBJ whole genome shotgun (WGS) entry which is preliminary data.</text>
</comment>
<dbReference type="AlphaFoldDB" id="A0A0V8E9R8"/>
<dbReference type="EMBL" id="LKLS01000011">
    <property type="protein sequence ID" value="KSU22218.1"/>
    <property type="molecule type" value="Genomic_DNA"/>
</dbReference>
<gene>
    <name evidence="1" type="ORF">LMG9449_0317</name>
</gene>
<evidence type="ECO:0000313" key="1">
    <source>
        <dbReference type="EMBL" id="KSU22218.1"/>
    </source>
</evidence>
<protein>
    <recommendedName>
        <fullName evidence="3">Head-tail adaptor protein</fullName>
    </recommendedName>
</protein>
<evidence type="ECO:0000313" key="2">
    <source>
        <dbReference type="Proteomes" id="UP000053612"/>
    </source>
</evidence>